<keyword evidence="1" id="KW-0732">Signal</keyword>
<evidence type="ECO:0000313" key="2">
    <source>
        <dbReference type="EnsemblMetazoa" id="CLYHEMP009462.1"/>
    </source>
</evidence>
<evidence type="ECO:0000256" key="1">
    <source>
        <dbReference type="SAM" id="SignalP"/>
    </source>
</evidence>
<dbReference type="GeneID" id="136824885"/>
<feature type="signal peptide" evidence="1">
    <location>
        <begin position="1"/>
        <end position="19"/>
    </location>
</feature>
<name>A0A7M5VE83_9CNID</name>
<proteinExistence type="predicted"/>
<dbReference type="AlphaFoldDB" id="A0A7M5VE83"/>
<feature type="chain" id="PRO_5029750802" evidence="1">
    <location>
        <begin position="20"/>
        <end position="819"/>
    </location>
</feature>
<reference evidence="2" key="1">
    <citation type="submission" date="2021-01" db="UniProtKB">
        <authorList>
            <consortium name="EnsemblMetazoa"/>
        </authorList>
    </citation>
    <scope>IDENTIFICATION</scope>
</reference>
<dbReference type="OrthoDB" id="6031144at2759"/>
<organism evidence="2 3">
    <name type="scientific">Clytia hemisphaerica</name>
    <dbReference type="NCBI Taxonomy" id="252671"/>
    <lineage>
        <taxon>Eukaryota</taxon>
        <taxon>Metazoa</taxon>
        <taxon>Cnidaria</taxon>
        <taxon>Hydrozoa</taxon>
        <taxon>Hydroidolina</taxon>
        <taxon>Leptothecata</taxon>
        <taxon>Obeliida</taxon>
        <taxon>Clytiidae</taxon>
        <taxon>Clytia</taxon>
    </lineage>
</organism>
<dbReference type="Proteomes" id="UP000594262">
    <property type="component" value="Unplaced"/>
</dbReference>
<dbReference type="RefSeq" id="XP_066936964.1">
    <property type="nucleotide sequence ID" value="XM_067080863.1"/>
</dbReference>
<dbReference type="EnsemblMetazoa" id="CLYHEMT009462.1">
    <property type="protein sequence ID" value="CLYHEMP009462.1"/>
    <property type="gene ID" value="CLYHEMG009462"/>
</dbReference>
<evidence type="ECO:0000313" key="3">
    <source>
        <dbReference type="Proteomes" id="UP000594262"/>
    </source>
</evidence>
<keyword evidence="3" id="KW-1185">Reference proteome</keyword>
<protein>
    <submittedName>
        <fullName evidence="2">Uncharacterized protein</fullName>
    </submittedName>
</protein>
<accession>A0A7M5VE83</accession>
<sequence>MKTLALLLAVVALASLSTGQKTFDSELEKRITQTEALLKNYEKFLNDVEKKEVSLKARLTQNNNTITNEAVRISGFNEKEFDEFLSNKGKALEENLAKAWKQTDAEAKKKSTTLKSYTNMKNLDLSEAWWVARVDKDYKRSNYFNTYITLLSKLLAVIEHYDLEGMKEQVNELKSGEMTEAERLLRQEQVDVLKQEFYKLAQFAAASQFHEEEKQRTEGQSGIKQIRAKKVGAENYHSNTHSGGSFCAIHDHSNNIRTVGMGEFVGVLNGIEFRTRHNDYRLYRPSTTSADFHSQENVPFPDVPPEVLAKNTVGEQIEEMREWFKAWQTGDNSVRNYKKYFKPVMTYAEGAWTLGKKDGSIDEPFSSDRHHIDAKSWLDLQDKVRYNAYSGSKSLLENLAHLPTKITRFEEGDPVLAQWNYRISVHPIEGDISIDMLEVRYDEASQRKSRRNREQYLHSRSARFDFEGININGTREAGAMDYNLLDSIMEQIPGKDNYKADITEKAFDASGDDLFSANPKTPNKPLNLGYYHRAFIQKSADGTRRQDQRTFSDRVFVAHTTQGRIAPQVYENSYGEKIERRVSFAIPVEIIWLTPLHSWNPYNIPMLEKPDGKGTDSMPYSGISSRIYYMTPTEFFSGDSEEADAADTVAGEVFVNTPNHGKKKVQSSGTRIVFPKIAGIENTVRQRYPIMPVHGEGSALFKKLNALEDAMGFDKAADIQPGTLIFVTGVSHSDQTTGHVHVFQLQESDLAELRTGEKSEIDVTTESRNGHSHNIIIRRRLGADDGDSDEFIISSCDTNSSQTGKVCWDNHSTTMTKTG</sequence>